<feature type="domain" description="Lipase" evidence="6">
    <location>
        <begin position="173"/>
        <end position="455"/>
    </location>
</feature>
<evidence type="ECO:0000259" key="6">
    <source>
        <dbReference type="Pfam" id="PF00151"/>
    </source>
</evidence>
<dbReference type="PANTHER" id="PTHR11610:SF186">
    <property type="entry name" value="FI22312P1"/>
    <property type="match status" value="1"/>
</dbReference>
<organism evidence="7 8">
    <name type="scientific">Polypedilum vanderplanki</name>
    <name type="common">Sleeping chironomid midge</name>
    <dbReference type="NCBI Taxonomy" id="319348"/>
    <lineage>
        <taxon>Eukaryota</taxon>
        <taxon>Metazoa</taxon>
        <taxon>Ecdysozoa</taxon>
        <taxon>Arthropoda</taxon>
        <taxon>Hexapoda</taxon>
        <taxon>Insecta</taxon>
        <taxon>Pterygota</taxon>
        <taxon>Neoptera</taxon>
        <taxon>Endopterygota</taxon>
        <taxon>Diptera</taxon>
        <taxon>Nematocera</taxon>
        <taxon>Chironomoidea</taxon>
        <taxon>Chironomidae</taxon>
        <taxon>Chironominae</taxon>
        <taxon>Polypedilum</taxon>
        <taxon>Polypedilum</taxon>
    </lineage>
</organism>
<dbReference type="AlphaFoldDB" id="A0A9J6C595"/>
<evidence type="ECO:0000313" key="7">
    <source>
        <dbReference type="EMBL" id="KAG5677356.1"/>
    </source>
</evidence>
<dbReference type="InterPro" id="IPR000734">
    <property type="entry name" value="TAG_lipase"/>
</dbReference>
<dbReference type="EMBL" id="JADBJN010000002">
    <property type="protein sequence ID" value="KAG5677356.1"/>
    <property type="molecule type" value="Genomic_DNA"/>
</dbReference>
<gene>
    <name evidence="7" type="ORF">PVAND_007120</name>
</gene>
<dbReference type="CDD" id="cd00707">
    <property type="entry name" value="Pancreat_lipase_like"/>
    <property type="match status" value="1"/>
</dbReference>
<protein>
    <recommendedName>
        <fullName evidence="6">Lipase domain-containing protein</fullName>
    </recommendedName>
</protein>
<dbReference type="SUPFAM" id="SSF53474">
    <property type="entry name" value="alpha/beta-Hydrolases"/>
    <property type="match status" value="1"/>
</dbReference>
<dbReference type="InterPro" id="IPR033906">
    <property type="entry name" value="Lipase_N"/>
</dbReference>
<evidence type="ECO:0000256" key="2">
    <source>
        <dbReference type="ARBA" id="ARBA00010701"/>
    </source>
</evidence>
<dbReference type="GO" id="GO:0005615">
    <property type="term" value="C:extracellular space"/>
    <property type="evidence" value="ECO:0007669"/>
    <property type="project" value="TreeGrafter"/>
</dbReference>
<dbReference type="InterPro" id="IPR013818">
    <property type="entry name" value="Lipase"/>
</dbReference>
<dbReference type="PANTHER" id="PTHR11610">
    <property type="entry name" value="LIPASE"/>
    <property type="match status" value="1"/>
</dbReference>
<dbReference type="Gene3D" id="3.40.50.1820">
    <property type="entry name" value="alpha/beta hydrolase"/>
    <property type="match status" value="1"/>
</dbReference>
<evidence type="ECO:0000256" key="5">
    <source>
        <dbReference type="SAM" id="MobiDB-lite"/>
    </source>
</evidence>
<dbReference type="Pfam" id="PF00151">
    <property type="entry name" value="Lipase"/>
    <property type="match status" value="1"/>
</dbReference>
<dbReference type="InterPro" id="IPR029058">
    <property type="entry name" value="AB_hydrolase_fold"/>
</dbReference>
<comment type="caution">
    <text evidence="7">The sequence shown here is derived from an EMBL/GenBank/DDBJ whole genome shotgun (WGS) entry which is preliminary data.</text>
</comment>
<keyword evidence="3" id="KW-0964">Secreted</keyword>
<feature type="compositionally biased region" description="Basic and acidic residues" evidence="5">
    <location>
        <begin position="717"/>
        <end position="726"/>
    </location>
</feature>
<dbReference type="OrthoDB" id="199913at2759"/>
<evidence type="ECO:0000313" key="8">
    <source>
        <dbReference type="Proteomes" id="UP001107558"/>
    </source>
</evidence>
<dbReference type="GO" id="GO:0016042">
    <property type="term" value="P:lipid catabolic process"/>
    <property type="evidence" value="ECO:0007669"/>
    <property type="project" value="TreeGrafter"/>
</dbReference>
<comment type="subcellular location">
    <subcellularLocation>
        <location evidence="1">Secreted</location>
    </subcellularLocation>
</comment>
<proteinExistence type="inferred from homology"/>
<keyword evidence="8" id="KW-1185">Reference proteome</keyword>
<dbReference type="FunFam" id="3.40.50.1820:FF:000288">
    <property type="entry name" value="Pancreatic triacylglycerol lipase"/>
    <property type="match status" value="1"/>
</dbReference>
<name>A0A9J6C595_POLVA</name>
<feature type="region of interest" description="Disordered" evidence="5">
    <location>
        <begin position="717"/>
        <end position="737"/>
    </location>
</feature>
<feature type="compositionally biased region" description="Low complexity" evidence="5">
    <location>
        <begin position="595"/>
        <end position="619"/>
    </location>
</feature>
<feature type="region of interest" description="Disordered" evidence="5">
    <location>
        <begin position="595"/>
        <end position="620"/>
    </location>
</feature>
<evidence type="ECO:0000256" key="4">
    <source>
        <dbReference type="RuleBase" id="RU004262"/>
    </source>
</evidence>
<sequence>MFYMKSSFILFFVVFYVELSIFEEILTHALSSQKSQYDEDRAILKAVQDSMREWKLRKSKNRQKRQTNVVCYGELGCFEDSGPYIDMLPSSPEEVDTKFYVYSTKNRSENPFLQFSFHDISSYSLLNETLTTTTQNSLISNRIDRQDRNVRASTNKSSFDPMKVYRRFGNLTAASMRIIVHGFGSNCGHDWIDEMRAALMAVEECFVMCVEWEKGAILPNYVKAAANTRLVGKQLAFLLKGLQKNNGLNYTRVHIIGFSLGAHASGFAGAELRNLSRITGLDPAGPLFEGAHIAARLDDSDANFVDVIHSNGENLILGGLGSWQPMGHVDFYPNGGKIQHGCSNLFLGAVTDIIWTSHENEGRSLCNHRRAYKFFIDSVAPRCLFPAFPCESYESFLKGDCFHCPNRRAKSIKTTSKEIKIHEKVDSICGAMGYYADKSTGRGQLYLRTREEEPFCAHQYRLRLHSTVNDLPIRTLGRIDIELESEGGLTEAFTITDRDDQEIFAGDFISKIIVPHPALHFPKNLTITYHVYRGWLTRGLSQWTINKVILSDSFGESVSLCEDIELESRVPVRIELFEGDCYEEEITTTVSITTTTSTEKASTNKRTTKSATTKALKTPSEPKLDITEPAMVQNKTGEVIELGKHIIIERNQSKSLTTTSTEKSLIIVSDAWTPIKAINNNINSTNETSKVLSNKTDNNENIIEQERFLNIGERMPKARTEKRSFSESDESSNMPIRDDSLSVEEISDEDNIDDVTSVSIMNSENDMSEKLVTVQLFPYRLGDIFERAEKYARQTLFPILSEQISNIFSIDVKSEKELHSNPTPPFTKKSPMMRKLDLTADASFDNNFNSDGKNSMEKVQTLQNINLKANDNIRSSIEKSILLNKYEENSAREDENESVRINLPTYAPPREENKIFIPIDRGSKNSENNINE</sequence>
<reference evidence="7" key="1">
    <citation type="submission" date="2021-03" db="EMBL/GenBank/DDBJ databases">
        <title>Chromosome level genome of the anhydrobiotic midge Polypedilum vanderplanki.</title>
        <authorList>
            <person name="Yoshida Y."/>
            <person name="Kikawada T."/>
            <person name="Gusev O."/>
        </authorList>
    </citation>
    <scope>NUCLEOTIDE SEQUENCE</scope>
    <source>
        <strain evidence="7">NIAS01</strain>
        <tissue evidence="7">Whole body or cell culture</tissue>
    </source>
</reference>
<dbReference type="GO" id="GO:0016298">
    <property type="term" value="F:lipase activity"/>
    <property type="evidence" value="ECO:0007669"/>
    <property type="project" value="InterPro"/>
</dbReference>
<accession>A0A9J6C595</accession>
<evidence type="ECO:0000256" key="3">
    <source>
        <dbReference type="ARBA" id="ARBA00022525"/>
    </source>
</evidence>
<dbReference type="PRINTS" id="PR00821">
    <property type="entry name" value="TAGLIPASE"/>
</dbReference>
<dbReference type="Proteomes" id="UP001107558">
    <property type="component" value="Chromosome 2"/>
</dbReference>
<evidence type="ECO:0000256" key="1">
    <source>
        <dbReference type="ARBA" id="ARBA00004613"/>
    </source>
</evidence>
<comment type="similarity">
    <text evidence="2 4">Belongs to the AB hydrolase superfamily. Lipase family.</text>
</comment>